<evidence type="ECO:0008006" key="2">
    <source>
        <dbReference type="Google" id="ProtNLM"/>
    </source>
</evidence>
<organism evidence="1">
    <name type="scientific">anaerobic digester metagenome</name>
    <dbReference type="NCBI Taxonomy" id="1263854"/>
    <lineage>
        <taxon>unclassified sequences</taxon>
        <taxon>metagenomes</taxon>
        <taxon>ecological metagenomes</taxon>
    </lineage>
</organism>
<protein>
    <recommendedName>
        <fullName evidence="2">Phasin protein</fullName>
    </recommendedName>
</protein>
<evidence type="ECO:0000313" key="1">
    <source>
        <dbReference type="EMBL" id="VFU15809.1"/>
    </source>
</evidence>
<name>A0A485M3Z0_9ZZZZ</name>
<proteinExistence type="predicted"/>
<reference evidence="1" key="1">
    <citation type="submission" date="2019-03" db="EMBL/GenBank/DDBJ databases">
        <authorList>
            <person name="Hao L."/>
        </authorList>
    </citation>
    <scope>NUCLEOTIDE SEQUENCE</scope>
</reference>
<dbReference type="AlphaFoldDB" id="A0A485M3Z0"/>
<accession>A0A485M3Z0</accession>
<sequence length="92" mass="10804">MDQKQAVRQLIDFQKSSFDNSFNAMVMIQEQAEKMAKTFLDQANWLPDDGKNVLNQWIGAYKKGRAEFKKSVDENFQKVDEYFSTLEKEKSK</sequence>
<dbReference type="EMBL" id="CAADRM010000109">
    <property type="protein sequence ID" value="VFU15809.1"/>
    <property type="molecule type" value="Genomic_DNA"/>
</dbReference>
<gene>
    <name evidence="1" type="ORF">SCFA_450044</name>
</gene>